<comment type="caution">
    <text evidence="3">The sequence shown here is derived from an EMBL/GenBank/DDBJ whole genome shotgun (WGS) entry which is preliminary data.</text>
</comment>
<reference evidence="3 4" key="1">
    <citation type="submission" date="2019-10" db="EMBL/GenBank/DDBJ databases">
        <authorList>
            <person name="Palmer J.M."/>
        </authorList>
    </citation>
    <scope>NUCLEOTIDE SEQUENCE [LARGE SCALE GENOMIC DNA]</scope>
    <source>
        <strain evidence="3 4">TWF718</strain>
    </source>
</reference>
<dbReference type="EMBL" id="JAVHNR010000004">
    <property type="protein sequence ID" value="KAK6344648.1"/>
    <property type="molecule type" value="Genomic_DNA"/>
</dbReference>
<feature type="region of interest" description="Disordered" evidence="1">
    <location>
        <begin position="26"/>
        <end position="51"/>
    </location>
</feature>
<feature type="chain" id="PRO_5042909198" evidence="2">
    <location>
        <begin position="24"/>
        <end position="349"/>
    </location>
</feature>
<evidence type="ECO:0000256" key="1">
    <source>
        <dbReference type="SAM" id="MobiDB-lite"/>
    </source>
</evidence>
<evidence type="ECO:0000313" key="3">
    <source>
        <dbReference type="EMBL" id="KAK6344648.1"/>
    </source>
</evidence>
<proteinExistence type="predicted"/>
<name>A0AAN8MX53_9PEZI</name>
<feature type="compositionally biased region" description="Basic and acidic residues" evidence="1">
    <location>
        <begin position="29"/>
        <end position="48"/>
    </location>
</feature>
<feature type="compositionally biased region" description="Low complexity" evidence="1">
    <location>
        <begin position="321"/>
        <end position="338"/>
    </location>
</feature>
<evidence type="ECO:0000256" key="2">
    <source>
        <dbReference type="SAM" id="SignalP"/>
    </source>
</evidence>
<keyword evidence="2" id="KW-0732">Signal</keyword>
<sequence>MVKSKLISTILVMTVTSAHVVLAGGTSSLDRRQDPPAREEDNRDKQDTGPHQVYEWFNQTALAGFEMPKTPKAINGTMRQNETDRGTPTGKYVPGGFQAALQSCLDDFVDESQFCITKYGHATEAAKDAPRGSTAIFCCKGGYAAYLFNYRSSDEENPDVRINCYNAALIANETLSSLLNQDTMPPIFQGAEQPIVQAGDNSSSTHMARSYWSEDKTWGVDIYYHQNGPGSNATDDACPSESPYTWVERGKWADLEETVEGDPADPVTPTQDGMDEGTVTTARASEERTTDTMMVSIQTDTMMLSIQTDTMMLSIQTADPTAPNSARSATRASATPTPSEEPLPAFDKS</sequence>
<evidence type="ECO:0000313" key="4">
    <source>
        <dbReference type="Proteomes" id="UP001313282"/>
    </source>
</evidence>
<organism evidence="3 4">
    <name type="scientific">Orbilia javanica</name>
    <dbReference type="NCBI Taxonomy" id="47235"/>
    <lineage>
        <taxon>Eukaryota</taxon>
        <taxon>Fungi</taxon>
        <taxon>Dikarya</taxon>
        <taxon>Ascomycota</taxon>
        <taxon>Pezizomycotina</taxon>
        <taxon>Orbiliomycetes</taxon>
        <taxon>Orbiliales</taxon>
        <taxon>Orbiliaceae</taxon>
        <taxon>Orbilia</taxon>
    </lineage>
</organism>
<feature type="signal peptide" evidence="2">
    <location>
        <begin position="1"/>
        <end position="23"/>
    </location>
</feature>
<protein>
    <submittedName>
        <fullName evidence="3">Uncharacterized protein</fullName>
    </submittedName>
</protein>
<dbReference type="AlphaFoldDB" id="A0AAN8MX53"/>
<feature type="region of interest" description="Disordered" evidence="1">
    <location>
        <begin position="314"/>
        <end position="349"/>
    </location>
</feature>
<gene>
    <name evidence="3" type="ORF">TWF718_006606</name>
</gene>
<accession>A0AAN8MX53</accession>
<dbReference type="Proteomes" id="UP001313282">
    <property type="component" value="Unassembled WGS sequence"/>
</dbReference>
<keyword evidence="4" id="KW-1185">Reference proteome</keyword>